<evidence type="ECO:0000313" key="2">
    <source>
        <dbReference type="Proteomes" id="UP001566132"/>
    </source>
</evidence>
<accession>A0ABD1EGY7</accession>
<comment type="caution">
    <text evidence="1">The sequence shown here is derived from an EMBL/GenBank/DDBJ whole genome shotgun (WGS) entry which is preliminary data.</text>
</comment>
<sequence length="680" mass="78586">MEVRKTKWKSYQRKKDFCFFCETEVLNYARHVFRNHSSESEIAQILSKPIKSKERRLLLDKIRRKGNFLASTRNCYKPVRKSDLPNRTLLPCDNCLGYFSSKMLYRHRKKCTGFNKAGAQASGYTLLVKSKVDRRLAEEVFPHMRPDIISFEAKNDEVICAFGTRYLNTHRDKHFVSVVSRKMRELSKILIELRKLDKSINDMFSALKPIHFDLFVQAAKNISGHNEVKCSFKSPTFAMNIATSLKQCCDIALGFAYKRHESYLSVAAKDAEADIKTLIMLFTSNWRFEISTQANQNLNINKWNKVTAIPLASDLKLLRKYLIDIAENACKRLQCDVTPSGEAYDSIVESVYCRVILLNRKRSGELQRMFLDSYTENISKETNYEEFQRAISKKEQILLKSIKRVVIRGKRVPVLFSPDVQQHIQILLENRDRFVPKDNLYMFAKSNSKSHIVGYKILNKYAKSCGAKNPESLTSTRLRKHLATLSQLFNLKDNEIEQLATFMGHTIGVHRNSYRLPDDVYQTTKIAKVLLLMERGAANEYKGKKLDELDIDLDQDLNGLSTCRHEEESEESDMEAKIEINLQPKIPPKAEQVASGSTVVASGSTIVASEGKKLRKLIPWTPEQKKIVKEYFKNNIKNSKPPIRTECEELKSKYPEVFENKNWLKIKVFIQNEYSKKNCK</sequence>
<proteinExistence type="predicted"/>
<name>A0ABD1EGY7_HYPHA</name>
<organism evidence="1 2">
    <name type="scientific">Hypothenemus hampei</name>
    <name type="common">Coffee berry borer</name>
    <dbReference type="NCBI Taxonomy" id="57062"/>
    <lineage>
        <taxon>Eukaryota</taxon>
        <taxon>Metazoa</taxon>
        <taxon>Ecdysozoa</taxon>
        <taxon>Arthropoda</taxon>
        <taxon>Hexapoda</taxon>
        <taxon>Insecta</taxon>
        <taxon>Pterygota</taxon>
        <taxon>Neoptera</taxon>
        <taxon>Endopterygota</taxon>
        <taxon>Coleoptera</taxon>
        <taxon>Polyphaga</taxon>
        <taxon>Cucujiformia</taxon>
        <taxon>Curculionidae</taxon>
        <taxon>Scolytinae</taxon>
        <taxon>Hypothenemus</taxon>
    </lineage>
</organism>
<protein>
    <submittedName>
        <fullName evidence="1">Uncharacterized protein</fullName>
    </submittedName>
</protein>
<dbReference type="AlphaFoldDB" id="A0ABD1EGY7"/>
<dbReference type="Proteomes" id="UP001566132">
    <property type="component" value="Unassembled WGS sequence"/>
</dbReference>
<dbReference type="EMBL" id="JBDJPC010000007">
    <property type="protein sequence ID" value="KAL1493956.1"/>
    <property type="molecule type" value="Genomic_DNA"/>
</dbReference>
<keyword evidence="2" id="KW-1185">Reference proteome</keyword>
<evidence type="ECO:0000313" key="1">
    <source>
        <dbReference type="EMBL" id="KAL1493956.1"/>
    </source>
</evidence>
<gene>
    <name evidence="1" type="ORF">ABEB36_009635</name>
</gene>
<dbReference type="PANTHER" id="PTHR33480">
    <property type="entry name" value="SET DOMAIN-CONTAINING PROTEIN-RELATED"/>
    <property type="match status" value="1"/>
</dbReference>
<reference evidence="1 2" key="1">
    <citation type="submission" date="2024-05" db="EMBL/GenBank/DDBJ databases">
        <title>Genetic variation in Jamaican populations of the coffee berry borer (Hypothenemus hampei).</title>
        <authorList>
            <person name="Errbii M."/>
            <person name="Myrie A."/>
        </authorList>
    </citation>
    <scope>NUCLEOTIDE SEQUENCE [LARGE SCALE GENOMIC DNA]</scope>
    <source>
        <strain evidence="1">JA-Hopewell-2020-01-JO</strain>
        <tissue evidence="1">Whole body</tissue>
    </source>
</reference>
<dbReference type="PANTHER" id="PTHR33480:SF1">
    <property type="entry name" value="TYR RECOMBINASE DOMAIN-CONTAINING PROTEIN"/>
    <property type="match status" value="1"/>
</dbReference>